<keyword evidence="1" id="KW-0472">Membrane</keyword>
<name>A0A519BIS2_ACIG2</name>
<accession>A0A519BIS2</accession>
<evidence type="ECO:0000313" key="2">
    <source>
        <dbReference type="EMBL" id="RZD17164.1"/>
    </source>
</evidence>
<organism evidence="2 3">
    <name type="scientific">Acididesulfobacter guangdongensis</name>
    <dbReference type="NCBI Taxonomy" id="2597225"/>
    <lineage>
        <taxon>Bacteria</taxon>
        <taxon>Deltaproteobacteria</taxon>
        <taxon>Candidatus Acidulodesulfobacterales</taxon>
        <taxon>Candidatus Acididesulfobacter</taxon>
    </lineage>
</organism>
<feature type="transmembrane region" description="Helical" evidence="1">
    <location>
        <begin position="12"/>
        <end position="35"/>
    </location>
</feature>
<keyword evidence="1" id="KW-0812">Transmembrane</keyword>
<reference evidence="2 3" key="1">
    <citation type="journal article" date="2019" name="ISME J.">
        <title>Insights into ecological role of a new deltaproteobacterial order Candidatus Acidulodesulfobacterales by metagenomics and metatranscriptomics.</title>
        <authorList>
            <person name="Tan S."/>
            <person name="Liu J."/>
            <person name="Fang Y."/>
            <person name="Hedlund B.P."/>
            <person name="Lian Z.H."/>
            <person name="Huang L.Y."/>
            <person name="Li J.T."/>
            <person name="Huang L.N."/>
            <person name="Li W.J."/>
            <person name="Jiang H.C."/>
            <person name="Dong H.L."/>
            <person name="Shu W.S."/>
        </authorList>
    </citation>
    <scope>NUCLEOTIDE SEQUENCE [LARGE SCALE GENOMIC DNA]</scope>
    <source>
        <strain evidence="2">AP2</strain>
    </source>
</reference>
<evidence type="ECO:0000313" key="3">
    <source>
        <dbReference type="Proteomes" id="UP000316562"/>
    </source>
</evidence>
<gene>
    <name evidence="2" type="ORF">EVJ46_02745</name>
</gene>
<dbReference type="Proteomes" id="UP000316562">
    <property type="component" value="Unassembled WGS sequence"/>
</dbReference>
<comment type="caution">
    <text evidence="2">The sequence shown here is derived from an EMBL/GenBank/DDBJ whole genome shotgun (WGS) entry which is preliminary data.</text>
</comment>
<evidence type="ECO:0000256" key="1">
    <source>
        <dbReference type="SAM" id="Phobius"/>
    </source>
</evidence>
<dbReference type="AlphaFoldDB" id="A0A519BIS2"/>
<sequence length="349" mass="38166">MKIKFISNQRGFSGLFGLISGIITISILSAASLSINSGIINTNEMNKVINIVNSLIKAENSAINNYFIKNNSSQIGSNSDSSANQNGYNFYMPLSKLISYNYFASGILAEYGGLKSGIIGENRSLEINNIPIAIKLFEPVVNGIYYFEIEIYPVNGNLAGFTNYVKGIAEGIDDRFGGDNTVTIYSGNNKIWHQGLLASKIVYISNITGLFSSGLSPDPSQSASENTNGYTGKTFYINFAQVYANFNPYAGLYNDGPSSSAGYTECGNNIVITNITDNLVYSSAELTTSTENYFGTTYTWYNYCSGGIPYNYNASLLSSWEKIYSNENNGSSYVYLSPFPADMLPKIQY</sequence>
<dbReference type="EMBL" id="SGBC01000001">
    <property type="protein sequence ID" value="RZD17164.1"/>
    <property type="molecule type" value="Genomic_DNA"/>
</dbReference>
<proteinExistence type="predicted"/>
<protein>
    <submittedName>
        <fullName evidence="2">Uncharacterized protein</fullName>
    </submittedName>
</protein>
<keyword evidence="1" id="KW-1133">Transmembrane helix</keyword>